<dbReference type="PROSITE" id="PS51379">
    <property type="entry name" value="4FE4S_FER_2"/>
    <property type="match status" value="1"/>
</dbReference>
<keyword evidence="2" id="KW-0004">4Fe-4S</keyword>
<dbReference type="GO" id="GO:0051539">
    <property type="term" value="F:4 iron, 4 sulfur cluster binding"/>
    <property type="evidence" value="ECO:0007669"/>
    <property type="project" value="UniProtKB-KW"/>
</dbReference>
<keyword evidence="7" id="KW-0472">Membrane</keyword>
<evidence type="ECO:0000256" key="3">
    <source>
        <dbReference type="ARBA" id="ARBA00022723"/>
    </source>
</evidence>
<keyword evidence="1" id="KW-0813">Transport</keyword>
<evidence type="ECO:0000256" key="2">
    <source>
        <dbReference type="ARBA" id="ARBA00022485"/>
    </source>
</evidence>
<evidence type="ECO:0000256" key="7">
    <source>
        <dbReference type="SAM" id="Phobius"/>
    </source>
</evidence>
<protein>
    <submittedName>
        <fullName evidence="9">4Fe-4S binding protein</fullName>
    </submittedName>
</protein>
<dbReference type="GO" id="GO:0005886">
    <property type="term" value="C:plasma membrane"/>
    <property type="evidence" value="ECO:0007669"/>
    <property type="project" value="TreeGrafter"/>
</dbReference>
<feature type="domain" description="4Fe-4S ferredoxin-type" evidence="8">
    <location>
        <begin position="180"/>
        <end position="210"/>
    </location>
</feature>
<dbReference type="RefSeq" id="WP_350344188.1">
    <property type="nucleotide sequence ID" value="NZ_CP158367.1"/>
</dbReference>
<evidence type="ECO:0000256" key="6">
    <source>
        <dbReference type="ARBA" id="ARBA00023014"/>
    </source>
</evidence>
<dbReference type="GO" id="GO:0046872">
    <property type="term" value="F:metal ion binding"/>
    <property type="evidence" value="ECO:0007669"/>
    <property type="project" value="UniProtKB-KW"/>
</dbReference>
<dbReference type="PANTHER" id="PTHR30176:SF3">
    <property type="entry name" value="FERREDOXIN-TYPE PROTEIN NAPH"/>
    <property type="match status" value="1"/>
</dbReference>
<dbReference type="InterPro" id="IPR017896">
    <property type="entry name" value="4Fe4S_Fe-S-bd"/>
</dbReference>
<dbReference type="PROSITE" id="PS00198">
    <property type="entry name" value="4FE4S_FER_1"/>
    <property type="match status" value="1"/>
</dbReference>
<keyword evidence="4" id="KW-0249">Electron transport</keyword>
<keyword evidence="5" id="KW-0408">Iron</keyword>
<feature type="transmembrane region" description="Helical" evidence="7">
    <location>
        <begin position="36"/>
        <end position="56"/>
    </location>
</feature>
<feature type="transmembrane region" description="Helical" evidence="7">
    <location>
        <begin position="9"/>
        <end position="30"/>
    </location>
</feature>
<dbReference type="InterPro" id="IPR017900">
    <property type="entry name" value="4Fe4S_Fe_S_CS"/>
</dbReference>
<dbReference type="AlphaFoldDB" id="A0AAU7VN08"/>
<dbReference type="InterPro" id="IPR051684">
    <property type="entry name" value="Electron_Trans/Redox"/>
</dbReference>
<keyword evidence="3" id="KW-0479">Metal-binding</keyword>
<reference evidence="9" key="2">
    <citation type="submission" date="2024-06" db="EMBL/GenBank/DDBJ databases">
        <authorList>
            <person name="Petrova K.O."/>
            <person name="Toshchakov S.V."/>
            <person name="Boltjanskaja Y.V."/>
            <person name="Kevbrin V."/>
        </authorList>
    </citation>
    <scope>NUCLEOTIDE SEQUENCE</scope>
    <source>
        <strain evidence="9">Z-910T</strain>
    </source>
</reference>
<evidence type="ECO:0000256" key="1">
    <source>
        <dbReference type="ARBA" id="ARBA00022448"/>
    </source>
</evidence>
<dbReference type="PANTHER" id="PTHR30176">
    <property type="entry name" value="FERREDOXIN-TYPE PROTEIN NAPH"/>
    <property type="match status" value="1"/>
</dbReference>
<dbReference type="Gene3D" id="3.30.70.20">
    <property type="match status" value="1"/>
</dbReference>
<dbReference type="SUPFAM" id="SSF54862">
    <property type="entry name" value="4Fe-4S ferredoxins"/>
    <property type="match status" value="1"/>
</dbReference>
<keyword evidence="6" id="KW-0411">Iron-sulfur</keyword>
<evidence type="ECO:0000256" key="5">
    <source>
        <dbReference type="ARBA" id="ARBA00023004"/>
    </source>
</evidence>
<accession>A0AAU7VN08</accession>
<proteinExistence type="predicted"/>
<dbReference type="Pfam" id="PF13187">
    <property type="entry name" value="Fer4_9"/>
    <property type="match status" value="1"/>
</dbReference>
<evidence type="ECO:0000313" key="9">
    <source>
        <dbReference type="EMBL" id="XBX75444.1"/>
    </source>
</evidence>
<dbReference type="Pfam" id="PF12801">
    <property type="entry name" value="Fer4_5"/>
    <property type="match status" value="2"/>
</dbReference>
<keyword evidence="7" id="KW-0812">Transmembrane</keyword>
<evidence type="ECO:0000256" key="4">
    <source>
        <dbReference type="ARBA" id="ARBA00022982"/>
    </source>
</evidence>
<name>A0AAU7VN08_9FIRM</name>
<keyword evidence="7" id="KW-1133">Transmembrane helix</keyword>
<feature type="transmembrane region" description="Helical" evidence="7">
    <location>
        <begin position="77"/>
        <end position="95"/>
    </location>
</feature>
<feature type="transmembrane region" description="Helical" evidence="7">
    <location>
        <begin position="101"/>
        <end position="120"/>
    </location>
</feature>
<reference evidence="9" key="1">
    <citation type="journal article" date="2013" name="Extremophiles">
        <title>Proteinivorax tanatarense gen. nov., sp. nov., an anaerobic, haloalkaliphilic, proteolytic bacterium isolated from a decaying algal bloom, and proposal of Proteinivoraceae fam. nov.</title>
        <authorList>
            <person name="Kevbrin V."/>
            <person name="Boltyanskaya Y."/>
            <person name="Zhilina T."/>
            <person name="Kolganova T."/>
            <person name="Lavrentjeva E."/>
            <person name="Kuznetsov B."/>
        </authorList>
    </citation>
    <scope>NUCLEOTIDE SEQUENCE</scope>
    <source>
        <strain evidence="9">Z-910T</strain>
    </source>
</reference>
<sequence>MDKRKISQVVGIVFTLVLILLGIYNFNFILVAAGTLIAIFYGRFFCGWFCPMGTFAERLLSKISRNKKPPKIMEKRWFPYAVLVVFFLYLGVLIISNVSYAVFIMMGTVALASILLAALYRPRTWCEFYCPWGTIMSLASLKSGKKISIEDKCKGCKLCVKNCNIPTQLSQSIDERKKVNKKKVKLSDRCIKCTECIKACPHNAINFENN</sequence>
<evidence type="ECO:0000259" key="8">
    <source>
        <dbReference type="PROSITE" id="PS51379"/>
    </source>
</evidence>
<dbReference type="EMBL" id="CP158367">
    <property type="protein sequence ID" value="XBX75444.1"/>
    <property type="molecule type" value="Genomic_DNA"/>
</dbReference>
<gene>
    <name evidence="9" type="ORF">PRVXT_000567</name>
</gene>
<organism evidence="9">
    <name type="scientific">Proteinivorax tanatarense</name>
    <dbReference type="NCBI Taxonomy" id="1260629"/>
    <lineage>
        <taxon>Bacteria</taxon>
        <taxon>Bacillati</taxon>
        <taxon>Bacillota</taxon>
        <taxon>Clostridia</taxon>
        <taxon>Eubacteriales</taxon>
        <taxon>Proteinivoracaceae</taxon>
        <taxon>Proteinivorax</taxon>
    </lineage>
</organism>